<keyword evidence="3" id="KW-1185">Reference proteome</keyword>
<dbReference type="Proteomes" id="UP001174936">
    <property type="component" value="Unassembled WGS sequence"/>
</dbReference>
<feature type="domain" description="DUF3669" evidence="1">
    <location>
        <begin position="253"/>
        <end position="316"/>
    </location>
</feature>
<dbReference type="AlphaFoldDB" id="A0AA39Y9A2"/>
<reference evidence="2" key="1">
    <citation type="submission" date="2023-06" db="EMBL/GenBank/DDBJ databases">
        <title>Genome-scale phylogeny and comparative genomics of the fungal order Sordariales.</title>
        <authorList>
            <consortium name="Lawrence Berkeley National Laboratory"/>
            <person name="Hensen N."/>
            <person name="Bonometti L."/>
            <person name="Westerberg I."/>
            <person name="Brannstrom I.O."/>
            <person name="Guillou S."/>
            <person name="Cros-Aarteil S."/>
            <person name="Calhoun S."/>
            <person name="Haridas S."/>
            <person name="Kuo A."/>
            <person name="Mondo S."/>
            <person name="Pangilinan J."/>
            <person name="Riley R."/>
            <person name="Labutti K."/>
            <person name="Andreopoulos B."/>
            <person name="Lipzen A."/>
            <person name="Chen C."/>
            <person name="Yanf M."/>
            <person name="Daum C."/>
            <person name="Ng V."/>
            <person name="Clum A."/>
            <person name="Steindorff A."/>
            <person name="Ohm R."/>
            <person name="Martin F."/>
            <person name="Silar P."/>
            <person name="Natvig D."/>
            <person name="Lalanne C."/>
            <person name="Gautier V."/>
            <person name="Ament-Velasquez S.L."/>
            <person name="Kruys A."/>
            <person name="Hutchinson M.I."/>
            <person name="Powell A.J."/>
            <person name="Barry K."/>
            <person name="Miller A.N."/>
            <person name="Grigoriev I.V."/>
            <person name="Debuchy R."/>
            <person name="Gladieux P."/>
            <person name="Thoren M.H."/>
            <person name="Johannesson H."/>
        </authorList>
    </citation>
    <scope>NUCLEOTIDE SEQUENCE</scope>
    <source>
        <strain evidence="2">SMH2532-1</strain>
    </source>
</reference>
<evidence type="ECO:0000259" key="1">
    <source>
        <dbReference type="Pfam" id="PF12417"/>
    </source>
</evidence>
<dbReference type="EMBL" id="JAULSV010000003">
    <property type="protein sequence ID" value="KAK0648422.1"/>
    <property type="molecule type" value="Genomic_DNA"/>
</dbReference>
<sequence>MNTSLNIAEITLAHSSDPLQRIGFGACGSVWADASLPDIDKCGHAIVLKRADGSPSRSISNEATIHKHVLSCLESSKCNTLKTGLVNFPSHVAFLDAGATIWSDILPRLPVDSTPCEALISERIMPLPRATRKLLAEQLWNGPVDEVESILNDKRNEHCLVRPYLGRRRTRTSTRRLIFIKLRNYLLHIDQIEELGLPAHEYASAMADALAFLLWVAEIDACDVEFVLARPRSGAAEGSGNHFTTGPLGSCALWVLDFDCCKPLPITTEGVQQAVEKFWRNDPYYPNPDTKCEEDASLWNTFKTRFLDASAEIMASKPEGIRHLPEEFINRVVDSIGVYSKGVPTATPL</sequence>
<dbReference type="PANTHER" id="PTHR40780:SF3">
    <property type="entry name" value="DUF3669 DOMAIN-CONTAINING PROTEIN"/>
    <property type="match status" value="1"/>
</dbReference>
<evidence type="ECO:0000313" key="2">
    <source>
        <dbReference type="EMBL" id="KAK0648422.1"/>
    </source>
</evidence>
<proteinExistence type="predicted"/>
<comment type="caution">
    <text evidence="2">The sequence shown here is derived from an EMBL/GenBank/DDBJ whole genome shotgun (WGS) entry which is preliminary data.</text>
</comment>
<dbReference type="InterPro" id="IPR022137">
    <property type="entry name" value="Znf_prot_DUF3669"/>
</dbReference>
<evidence type="ECO:0000313" key="3">
    <source>
        <dbReference type="Proteomes" id="UP001174936"/>
    </source>
</evidence>
<name>A0AA39Y9A2_9PEZI</name>
<gene>
    <name evidence="2" type="ORF">B0T16DRAFT_408172</name>
</gene>
<dbReference type="Pfam" id="PF12417">
    <property type="entry name" value="DUF3669"/>
    <property type="match status" value="1"/>
</dbReference>
<organism evidence="2 3">
    <name type="scientific">Cercophora newfieldiana</name>
    <dbReference type="NCBI Taxonomy" id="92897"/>
    <lineage>
        <taxon>Eukaryota</taxon>
        <taxon>Fungi</taxon>
        <taxon>Dikarya</taxon>
        <taxon>Ascomycota</taxon>
        <taxon>Pezizomycotina</taxon>
        <taxon>Sordariomycetes</taxon>
        <taxon>Sordariomycetidae</taxon>
        <taxon>Sordariales</taxon>
        <taxon>Lasiosphaeriaceae</taxon>
        <taxon>Cercophora</taxon>
    </lineage>
</organism>
<accession>A0AA39Y9A2</accession>
<protein>
    <submittedName>
        <fullName evidence="2">Zinc finger protein-domain-containing protein</fullName>
    </submittedName>
</protein>
<dbReference type="PANTHER" id="PTHR40780">
    <property type="entry name" value="DUF3669 DOMAIN-CONTAINING PROTEIN"/>
    <property type="match status" value="1"/>
</dbReference>